<dbReference type="GO" id="GO:0016818">
    <property type="term" value="F:hydrolase activity, acting on acid anhydrides, in phosphorus-containing anhydrides"/>
    <property type="evidence" value="ECO:0007669"/>
    <property type="project" value="InterPro"/>
</dbReference>
<feature type="region of interest" description="Disordered" evidence="3">
    <location>
        <begin position="511"/>
        <end position="535"/>
    </location>
</feature>
<comment type="caution">
    <text evidence="5">The sequence shown here is derived from an EMBL/GenBank/DDBJ whole genome shotgun (WGS) entry which is preliminary data.</text>
</comment>
<accession>A0A1X1V8H0</accession>
<evidence type="ECO:0000256" key="2">
    <source>
        <dbReference type="ARBA" id="ARBA00022801"/>
    </source>
</evidence>
<organism evidence="5 6">
    <name type="scientific">Mycobacterium gastri</name>
    <dbReference type="NCBI Taxonomy" id="1777"/>
    <lineage>
        <taxon>Bacteria</taxon>
        <taxon>Bacillati</taxon>
        <taxon>Actinomycetota</taxon>
        <taxon>Actinomycetes</taxon>
        <taxon>Mycobacteriales</taxon>
        <taxon>Mycobacteriaceae</taxon>
        <taxon>Mycobacterium</taxon>
    </lineage>
</organism>
<dbReference type="Pfam" id="PF08797">
    <property type="entry name" value="HIRAN"/>
    <property type="match status" value="1"/>
</dbReference>
<keyword evidence="2" id="KW-0378">Hydrolase</keyword>
<protein>
    <recommendedName>
        <fullName evidence="4">HIRAN domain-containing protein</fullName>
    </recommendedName>
</protein>
<sequence>MLMRYAVLVPEPTNPYDPNAVAVYIDGLHVGYVPAVEAPRLQAIAFAYMRQGRQFVVLARVWACCENDHWSARVTLSFSEATEDEWAYVDHPSWPGSRSPDGSERLTETGRMMRIGNAKVAGVIHGRDFESFRPQIAQAKSDGDLNTALGLLRECIDAAERQAGVYCMRPQLWPTEQAAIVLHKLKDYQAEVAVLERFLEADPSGRGTKGIRERLARARTLAGGPDPAATGQIADVSTEAKEVVFDDSERVEPAVLTSAAELVHEKEFEANIRAVFAEAGVALGSAYETEAVLREMLGVPGEFTTITAYVKGRPVGYVGALYADSVRAVLRDPIHQEKAVAVRCRIYAAEKPTWTARITLGPYEDVVAAVDDPQSAAEGRSVTDAMARLRRERLAEGGVVADEQRVRLVRGRDFGEWVEPIRELRRTGCDAEAFELLMECIDAAECHSRGQGWVPPTWYTEQAAIILRKRGDLAGEVALLERFLDACPPDQPQVDIAERLVKARARLTHRSGDPLIPPTSWQAAHGESYPNGGDA</sequence>
<reference evidence="5 6" key="1">
    <citation type="submission" date="2016-01" db="EMBL/GenBank/DDBJ databases">
        <title>The new phylogeny of the genus Mycobacterium.</title>
        <authorList>
            <person name="Tarcisio F."/>
            <person name="Conor M."/>
            <person name="Antonella G."/>
            <person name="Elisabetta G."/>
            <person name="Giulia F.S."/>
            <person name="Sara T."/>
            <person name="Anna F."/>
            <person name="Clotilde B."/>
            <person name="Roberto B."/>
            <person name="Veronica D.S."/>
            <person name="Fabio R."/>
            <person name="Monica P."/>
            <person name="Olivier J."/>
            <person name="Enrico T."/>
            <person name="Nicola S."/>
        </authorList>
    </citation>
    <scope>NUCLEOTIDE SEQUENCE [LARGE SCALE GENOMIC DNA]</scope>
    <source>
        <strain evidence="5 6">DSM 43505</strain>
    </source>
</reference>
<name>A0A1X1V8H0_MYCGS</name>
<dbReference type="Gene3D" id="3.30.70.2330">
    <property type="match status" value="1"/>
</dbReference>
<dbReference type="AlphaFoldDB" id="A0A1X1V8H0"/>
<proteinExistence type="predicted"/>
<dbReference type="GO" id="GO:0008270">
    <property type="term" value="F:zinc ion binding"/>
    <property type="evidence" value="ECO:0007669"/>
    <property type="project" value="InterPro"/>
</dbReference>
<evidence type="ECO:0000313" key="5">
    <source>
        <dbReference type="EMBL" id="ORV65351.1"/>
    </source>
</evidence>
<keyword evidence="1" id="KW-0479">Metal-binding</keyword>
<evidence type="ECO:0000313" key="6">
    <source>
        <dbReference type="Proteomes" id="UP000193738"/>
    </source>
</evidence>
<keyword evidence="6" id="KW-1185">Reference proteome</keyword>
<evidence type="ECO:0000256" key="1">
    <source>
        <dbReference type="ARBA" id="ARBA00022723"/>
    </source>
</evidence>
<evidence type="ECO:0000256" key="3">
    <source>
        <dbReference type="SAM" id="MobiDB-lite"/>
    </source>
</evidence>
<dbReference type="STRING" id="1777.AWC07_13460"/>
<feature type="domain" description="HIRAN" evidence="4">
    <location>
        <begin position="7"/>
        <end position="66"/>
    </location>
</feature>
<dbReference type="InterPro" id="IPR014905">
    <property type="entry name" value="HIRAN"/>
</dbReference>
<dbReference type="EMBL" id="LQOX01000124">
    <property type="protein sequence ID" value="ORV65351.1"/>
    <property type="molecule type" value="Genomic_DNA"/>
</dbReference>
<dbReference type="GO" id="GO:0003676">
    <property type="term" value="F:nucleic acid binding"/>
    <property type="evidence" value="ECO:0007669"/>
    <property type="project" value="InterPro"/>
</dbReference>
<dbReference type="Proteomes" id="UP000193738">
    <property type="component" value="Unassembled WGS sequence"/>
</dbReference>
<gene>
    <name evidence="5" type="ORF">AWC07_13460</name>
</gene>
<evidence type="ECO:0000259" key="4">
    <source>
        <dbReference type="Pfam" id="PF08797"/>
    </source>
</evidence>